<dbReference type="EMBL" id="SIRE01000042">
    <property type="protein sequence ID" value="TBL69004.1"/>
    <property type="molecule type" value="Genomic_DNA"/>
</dbReference>
<dbReference type="PANTHER" id="PTHR47739">
    <property type="entry name" value="TRNA1(VAL) (ADENINE(37)-N6)-METHYLTRANSFERASE"/>
    <property type="match status" value="1"/>
</dbReference>
<evidence type="ECO:0000313" key="3">
    <source>
        <dbReference type="Proteomes" id="UP000293142"/>
    </source>
</evidence>
<protein>
    <submittedName>
        <fullName evidence="2">tRNA1(Val) (Adenine(37)-N6)-methyltransferase</fullName>
    </submittedName>
</protein>
<keyword evidence="3" id="KW-1185">Reference proteome</keyword>
<dbReference type="Gene3D" id="3.40.50.150">
    <property type="entry name" value="Vaccinia Virus protein VP39"/>
    <property type="match status" value="1"/>
</dbReference>
<accession>A0A4V2J309</accession>
<sequence length="250" mass="28227">MSSVHLHNSERLDDLLTHNLKIIQSDEVFSFSLDAVLLARFCSVPVRGKMIDLCTGNGVIPLLLTTRTKASITAIEIQERLADMARRNVQLNGLEDRVQIVHGDIKIALDLFGHGAFDALTVNPPYLPVPNGEQNTNEHFAAARHEIYCTLEDVIRISSRLVKSGGKVAMVHRPSRLVDIMTLMRQYRLEPKRVRFVHPRQDEEANMVLIEALRDGKPEVRMLPPLIVYTKGIEYSQELMDVYYGGKSSL</sequence>
<name>A0A4V2J309_9BACL</name>
<dbReference type="GO" id="GO:0032259">
    <property type="term" value="P:methylation"/>
    <property type="evidence" value="ECO:0007669"/>
    <property type="project" value="UniProtKB-KW"/>
</dbReference>
<dbReference type="SUPFAM" id="SSF53335">
    <property type="entry name" value="S-adenosyl-L-methionine-dependent methyltransferases"/>
    <property type="match status" value="1"/>
</dbReference>
<dbReference type="InterPro" id="IPR050210">
    <property type="entry name" value="tRNA_Adenine-N(6)_MTase"/>
</dbReference>
<dbReference type="CDD" id="cd02440">
    <property type="entry name" value="AdoMet_MTases"/>
    <property type="match status" value="1"/>
</dbReference>
<evidence type="ECO:0000313" key="2">
    <source>
        <dbReference type="EMBL" id="TBL69004.1"/>
    </source>
</evidence>
<dbReference type="InterPro" id="IPR007848">
    <property type="entry name" value="Small_mtfrase_dom"/>
</dbReference>
<proteinExistence type="predicted"/>
<gene>
    <name evidence="2" type="ORF">EYB31_37175</name>
</gene>
<dbReference type="AlphaFoldDB" id="A0A4V2J309"/>
<dbReference type="RefSeq" id="WP_131018636.1">
    <property type="nucleotide sequence ID" value="NZ_SIRE01000042.1"/>
</dbReference>
<dbReference type="Proteomes" id="UP000293142">
    <property type="component" value="Unassembled WGS sequence"/>
</dbReference>
<dbReference type="GO" id="GO:0008168">
    <property type="term" value="F:methyltransferase activity"/>
    <property type="evidence" value="ECO:0007669"/>
    <property type="project" value="UniProtKB-KW"/>
</dbReference>
<dbReference type="InterPro" id="IPR029063">
    <property type="entry name" value="SAM-dependent_MTases_sf"/>
</dbReference>
<evidence type="ECO:0000259" key="1">
    <source>
        <dbReference type="Pfam" id="PF05175"/>
    </source>
</evidence>
<reference evidence="2 3" key="1">
    <citation type="submission" date="2019-02" db="EMBL/GenBank/DDBJ databases">
        <title>Paenibacillus sp. nov., isolated from surface-sterilized tissue of Thalictrum simplex L.</title>
        <authorList>
            <person name="Tuo L."/>
        </authorList>
    </citation>
    <scope>NUCLEOTIDE SEQUENCE [LARGE SCALE GENOMIC DNA]</scope>
    <source>
        <strain evidence="2 3">N2SHLJ1</strain>
    </source>
</reference>
<dbReference type="OrthoDB" id="9777257at2"/>
<comment type="caution">
    <text evidence="2">The sequence shown here is derived from an EMBL/GenBank/DDBJ whole genome shotgun (WGS) entry which is preliminary data.</text>
</comment>
<keyword evidence="2" id="KW-0489">Methyltransferase</keyword>
<keyword evidence="2" id="KW-0808">Transferase</keyword>
<feature type="domain" description="Methyltransferase small" evidence="1">
    <location>
        <begin position="34"/>
        <end position="129"/>
    </location>
</feature>
<dbReference type="PANTHER" id="PTHR47739:SF1">
    <property type="entry name" value="TRNA1(VAL) (ADENINE(37)-N6)-METHYLTRANSFERASE"/>
    <property type="match status" value="1"/>
</dbReference>
<organism evidence="2 3">
    <name type="scientific">Paenibacillus thalictri</name>
    <dbReference type="NCBI Taxonomy" id="2527873"/>
    <lineage>
        <taxon>Bacteria</taxon>
        <taxon>Bacillati</taxon>
        <taxon>Bacillota</taxon>
        <taxon>Bacilli</taxon>
        <taxon>Bacillales</taxon>
        <taxon>Paenibacillaceae</taxon>
        <taxon>Paenibacillus</taxon>
    </lineage>
</organism>
<dbReference type="Pfam" id="PF05175">
    <property type="entry name" value="MTS"/>
    <property type="match status" value="1"/>
</dbReference>